<dbReference type="SUPFAM" id="SSF109604">
    <property type="entry name" value="HD-domain/PDEase-like"/>
    <property type="match status" value="1"/>
</dbReference>
<reference evidence="3" key="1">
    <citation type="submission" date="2019-04" db="EMBL/GenBank/DDBJ databases">
        <title>Draft genome sequence of Pseudonocardiaceae bacterium SL3-2-4.</title>
        <authorList>
            <person name="Ningsih F."/>
            <person name="Yokota A."/>
            <person name="Sakai Y."/>
            <person name="Nanatani K."/>
            <person name="Yabe S."/>
            <person name="Oetari A."/>
            <person name="Sjamsuridzal W."/>
        </authorList>
    </citation>
    <scope>NUCLEOTIDE SEQUENCE [LARGE SCALE GENOMIC DNA]</scope>
    <source>
        <strain evidence="3">SL3-2-4</strain>
    </source>
</reference>
<protein>
    <submittedName>
        <fullName evidence="2">Metal-dependent phosphohydrolase, HD subdomain protein</fullName>
    </submittedName>
</protein>
<feature type="domain" description="HD" evidence="1">
    <location>
        <begin position="39"/>
        <end position="122"/>
    </location>
</feature>
<dbReference type="InterPro" id="IPR006674">
    <property type="entry name" value="HD_domain"/>
</dbReference>
<sequence>MTVGVWWVDAVPRVRCVDLMAWAHDVASERLAEALPRRWVHVQGVAERATEVAKLFAEDADLLVAAAVLHDVGYAPELAVTGFHPLDGARFLRTTDAPARLVNLVAHHSCAYREAELRGLSAELAEFTDEETPLRDALWWADMTTGPDGQRLTVHERIAEIQSRYGPDDLVTWFIRQAKPELVAAVERTEARARAAGLVTT</sequence>
<keyword evidence="2" id="KW-0378">Hydrolase</keyword>
<dbReference type="NCBIfam" id="TIGR00277">
    <property type="entry name" value="HDIG"/>
    <property type="match status" value="1"/>
</dbReference>
<evidence type="ECO:0000259" key="1">
    <source>
        <dbReference type="Pfam" id="PF01966"/>
    </source>
</evidence>
<dbReference type="EMBL" id="BJFL01000032">
    <property type="protein sequence ID" value="GDY33005.1"/>
    <property type="molecule type" value="Genomic_DNA"/>
</dbReference>
<dbReference type="CDD" id="cd00077">
    <property type="entry name" value="HDc"/>
    <property type="match status" value="1"/>
</dbReference>
<name>A0A4D4J876_9PSEU</name>
<dbReference type="InterPro" id="IPR003607">
    <property type="entry name" value="HD/PDEase_dom"/>
</dbReference>
<dbReference type="Proteomes" id="UP000298860">
    <property type="component" value="Unassembled WGS sequence"/>
</dbReference>
<dbReference type="Gene3D" id="1.10.3210.10">
    <property type="entry name" value="Hypothetical protein af1432"/>
    <property type="match status" value="1"/>
</dbReference>
<evidence type="ECO:0000313" key="2">
    <source>
        <dbReference type="EMBL" id="GDY33005.1"/>
    </source>
</evidence>
<dbReference type="Pfam" id="PF01966">
    <property type="entry name" value="HD"/>
    <property type="match status" value="1"/>
</dbReference>
<gene>
    <name evidence="2" type="ORF">GTS_46380</name>
</gene>
<dbReference type="InterPro" id="IPR006675">
    <property type="entry name" value="HDIG_dom"/>
</dbReference>
<organism evidence="2 3">
    <name type="scientific">Gandjariella thermophila</name>
    <dbReference type="NCBI Taxonomy" id="1931992"/>
    <lineage>
        <taxon>Bacteria</taxon>
        <taxon>Bacillati</taxon>
        <taxon>Actinomycetota</taxon>
        <taxon>Actinomycetes</taxon>
        <taxon>Pseudonocardiales</taxon>
        <taxon>Pseudonocardiaceae</taxon>
        <taxon>Gandjariella</taxon>
    </lineage>
</organism>
<accession>A0A4D4J876</accession>
<proteinExistence type="predicted"/>
<evidence type="ECO:0000313" key="3">
    <source>
        <dbReference type="Proteomes" id="UP000298860"/>
    </source>
</evidence>
<dbReference type="GO" id="GO:0016787">
    <property type="term" value="F:hydrolase activity"/>
    <property type="evidence" value="ECO:0007669"/>
    <property type="project" value="UniProtKB-KW"/>
</dbReference>
<dbReference type="AlphaFoldDB" id="A0A4D4J876"/>
<dbReference type="RefSeq" id="WP_225978659.1">
    <property type="nucleotide sequence ID" value="NZ_BJFL01000032.1"/>
</dbReference>
<keyword evidence="3" id="KW-1185">Reference proteome</keyword>
<comment type="caution">
    <text evidence="2">The sequence shown here is derived from an EMBL/GenBank/DDBJ whole genome shotgun (WGS) entry which is preliminary data.</text>
</comment>